<evidence type="ECO:0000259" key="9">
    <source>
        <dbReference type="PROSITE" id="PS50975"/>
    </source>
</evidence>
<evidence type="ECO:0000256" key="4">
    <source>
        <dbReference type="ARBA" id="ARBA00022741"/>
    </source>
</evidence>
<dbReference type="Pfam" id="PF00289">
    <property type="entry name" value="Biotin_carb_N"/>
    <property type="match status" value="1"/>
</dbReference>
<evidence type="ECO:0000256" key="1">
    <source>
        <dbReference type="ARBA" id="ARBA00003761"/>
    </source>
</evidence>
<feature type="domain" description="Biotin carboxylation" evidence="10">
    <location>
        <begin position="1"/>
        <end position="448"/>
    </location>
</feature>
<evidence type="ECO:0000313" key="12">
    <source>
        <dbReference type="Proteomes" id="UP000646749"/>
    </source>
</evidence>
<dbReference type="InterPro" id="IPR011761">
    <property type="entry name" value="ATP-grasp"/>
</dbReference>
<comment type="catalytic activity">
    <reaction evidence="6">
        <text>N(6)-biotinyl-L-lysyl-[protein] + hydrogencarbonate + ATP = N(6)-carboxybiotinyl-L-lysyl-[protein] + ADP + phosphate + H(+)</text>
        <dbReference type="Rhea" id="RHEA:13501"/>
        <dbReference type="Rhea" id="RHEA-COMP:10505"/>
        <dbReference type="Rhea" id="RHEA-COMP:10506"/>
        <dbReference type="ChEBI" id="CHEBI:15378"/>
        <dbReference type="ChEBI" id="CHEBI:17544"/>
        <dbReference type="ChEBI" id="CHEBI:30616"/>
        <dbReference type="ChEBI" id="CHEBI:43474"/>
        <dbReference type="ChEBI" id="CHEBI:83144"/>
        <dbReference type="ChEBI" id="CHEBI:83145"/>
        <dbReference type="ChEBI" id="CHEBI:456216"/>
        <dbReference type="EC" id="6.3.4.14"/>
    </reaction>
</comment>
<dbReference type="EMBL" id="BONW01000035">
    <property type="protein sequence ID" value="GIG91287.1"/>
    <property type="molecule type" value="Genomic_DNA"/>
</dbReference>
<dbReference type="SUPFAM" id="SSF52440">
    <property type="entry name" value="PreATP-grasp domain"/>
    <property type="match status" value="1"/>
</dbReference>
<dbReference type="PROSITE" id="PS50979">
    <property type="entry name" value="BC"/>
    <property type="match status" value="1"/>
</dbReference>
<evidence type="ECO:0000256" key="3">
    <source>
        <dbReference type="ARBA" id="ARBA00022598"/>
    </source>
</evidence>
<feature type="compositionally biased region" description="Low complexity" evidence="8">
    <location>
        <begin position="539"/>
        <end position="550"/>
    </location>
</feature>
<keyword evidence="3" id="KW-0436">Ligase</keyword>
<dbReference type="Pfam" id="PF02785">
    <property type="entry name" value="Biotin_carb_C"/>
    <property type="match status" value="1"/>
</dbReference>
<evidence type="ECO:0000256" key="8">
    <source>
        <dbReference type="SAM" id="MobiDB-lite"/>
    </source>
</evidence>
<dbReference type="Gene3D" id="3.30.470.20">
    <property type="entry name" value="ATP-grasp fold, B domain"/>
    <property type="match status" value="1"/>
</dbReference>
<feature type="compositionally biased region" description="Low complexity" evidence="8">
    <location>
        <begin position="500"/>
        <end position="517"/>
    </location>
</feature>
<dbReference type="NCBIfam" id="NF006367">
    <property type="entry name" value="PRK08591.1"/>
    <property type="match status" value="1"/>
</dbReference>
<feature type="compositionally biased region" description="Pro residues" evidence="8">
    <location>
        <begin position="453"/>
        <end position="469"/>
    </location>
</feature>
<dbReference type="Pfam" id="PF02786">
    <property type="entry name" value="CPSase_L_D2"/>
    <property type="match status" value="1"/>
</dbReference>
<reference evidence="11 12" key="1">
    <citation type="submission" date="2021-01" db="EMBL/GenBank/DDBJ databases">
        <title>Whole genome shotgun sequence of Plantactinospora endophytica NBRC 110450.</title>
        <authorList>
            <person name="Komaki H."/>
            <person name="Tamura T."/>
        </authorList>
    </citation>
    <scope>NUCLEOTIDE SEQUENCE [LARGE SCALE GENOMIC DNA]</scope>
    <source>
        <strain evidence="11 12">NBRC 110450</strain>
    </source>
</reference>
<keyword evidence="12" id="KW-1185">Reference proteome</keyword>
<dbReference type="InterPro" id="IPR016185">
    <property type="entry name" value="PreATP-grasp_dom_sf"/>
</dbReference>
<protein>
    <recommendedName>
        <fullName evidence="2">biotin carboxylase</fullName>
        <ecNumber evidence="2">6.3.4.14</ecNumber>
    </recommendedName>
</protein>
<comment type="function">
    <text evidence="1">This protein is a component of the acetyl coenzyme A carboxylase complex; first, biotin carboxylase catalyzes the carboxylation of the carrier protein and then the transcarboxylase transfers the carboxyl group to form malonyl-CoA.</text>
</comment>
<evidence type="ECO:0000313" key="11">
    <source>
        <dbReference type="EMBL" id="GIG91287.1"/>
    </source>
</evidence>
<evidence type="ECO:0000259" key="10">
    <source>
        <dbReference type="PROSITE" id="PS50979"/>
    </source>
</evidence>
<dbReference type="PANTHER" id="PTHR48095">
    <property type="entry name" value="PYRUVATE CARBOXYLASE SUBUNIT A"/>
    <property type="match status" value="1"/>
</dbReference>
<dbReference type="PANTHER" id="PTHR48095:SF2">
    <property type="entry name" value="BIOTIN CARBOXYLASE, CHLOROPLASTIC"/>
    <property type="match status" value="1"/>
</dbReference>
<comment type="caution">
    <text evidence="11">The sequence shown here is derived from an EMBL/GenBank/DDBJ whole genome shotgun (WGS) entry which is preliminary data.</text>
</comment>
<dbReference type="InterPro" id="IPR011764">
    <property type="entry name" value="Biotin_carboxylation_dom"/>
</dbReference>
<dbReference type="InterPro" id="IPR005479">
    <property type="entry name" value="CPAse_ATP-bd"/>
</dbReference>
<dbReference type="PROSITE" id="PS50975">
    <property type="entry name" value="ATP_GRASP"/>
    <property type="match status" value="1"/>
</dbReference>
<dbReference type="SMART" id="SM00878">
    <property type="entry name" value="Biotin_carb_C"/>
    <property type="match status" value="1"/>
</dbReference>
<gene>
    <name evidence="11" type="ORF">Pen02_62230</name>
</gene>
<feature type="domain" description="ATP-grasp" evidence="9">
    <location>
        <begin position="120"/>
        <end position="317"/>
    </location>
</feature>
<dbReference type="InterPro" id="IPR005482">
    <property type="entry name" value="Biotin_COase_C"/>
</dbReference>
<accession>A0ABQ4E971</accession>
<evidence type="ECO:0000256" key="7">
    <source>
        <dbReference type="PROSITE-ProRule" id="PRU00409"/>
    </source>
</evidence>
<evidence type="ECO:0000256" key="2">
    <source>
        <dbReference type="ARBA" id="ARBA00013263"/>
    </source>
</evidence>
<dbReference type="SUPFAM" id="SSF56059">
    <property type="entry name" value="Glutathione synthetase ATP-binding domain-like"/>
    <property type="match status" value="1"/>
</dbReference>
<organism evidence="11 12">
    <name type="scientific">Plantactinospora endophytica</name>
    <dbReference type="NCBI Taxonomy" id="673535"/>
    <lineage>
        <taxon>Bacteria</taxon>
        <taxon>Bacillati</taxon>
        <taxon>Actinomycetota</taxon>
        <taxon>Actinomycetes</taxon>
        <taxon>Micromonosporales</taxon>
        <taxon>Micromonosporaceae</taxon>
        <taxon>Plantactinospora</taxon>
    </lineage>
</organism>
<dbReference type="EC" id="6.3.4.14" evidence="2"/>
<feature type="region of interest" description="Disordered" evidence="8">
    <location>
        <begin position="449"/>
        <end position="550"/>
    </location>
</feature>
<name>A0ABQ4E971_9ACTN</name>
<sequence length="550" mass="58262">MFEKILIANRGEIALRVARACRELGVRTVAVYSVADRDSAVVRQADEAVCIGPPEGRQSYRNAAAIVEAARRTGAQAVHPGYGFLSEDADFAEICADNGLVFIGPRPEVMQALGDKATARALMRDAGLPLPAGSLSTLDTAARAREVADEIGYPVIVKCAAGGGGRGMTVVRSAQEFASAYERTRITAQAVFGDDRVYVERYLTQARHVEVQVLCDGYGNGVHLGTRDCSVQRRHQKLVEEGPAPSLSAGTLDALAESALRGALRVGYSGAGTFEFLVDEAERFSFIEVNCRIQVEHPVTEMITGVDLVHEQLHVAAGVPLRLRQADVRISGVAVECRVNVEDPDRGFAPTPGRLTRFAPPSGPFTRVDTHGYPGYLVGPYYDSLLAKVLVWAPNRDLALARMERALHEFDVDGPGVRTTIPFLRRVLDDAGFRKGRYSTGLVDRLLGTAAAPPLPDQPAPVPDQPAPVPDHADSAPGQPEAVSVPGQSAPAAPAPAPDQPGAASGQPDAVAVSGQPGPVPDQPGPVTGQAAAEPRAVPSTTTNSPRRTR</sequence>
<keyword evidence="5 7" id="KW-0067">ATP-binding</keyword>
<keyword evidence="4 7" id="KW-0547">Nucleotide-binding</keyword>
<dbReference type="InterPro" id="IPR005481">
    <property type="entry name" value="BC-like_N"/>
</dbReference>
<evidence type="ECO:0000256" key="6">
    <source>
        <dbReference type="ARBA" id="ARBA00048600"/>
    </source>
</evidence>
<dbReference type="Proteomes" id="UP000646749">
    <property type="component" value="Unassembled WGS sequence"/>
</dbReference>
<dbReference type="SUPFAM" id="SSF51246">
    <property type="entry name" value="Rudiment single hybrid motif"/>
    <property type="match status" value="1"/>
</dbReference>
<evidence type="ECO:0000256" key="5">
    <source>
        <dbReference type="ARBA" id="ARBA00022840"/>
    </source>
</evidence>
<proteinExistence type="predicted"/>
<feature type="compositionally biased region" description="Low complexity" evidence="8">
    <location>
        <begin position="482"/>
        <end position="492"/>
    </location>
</feature>
<dbReference type="InterPro" id="IPR011054">
    <property type="entry name" value="Rudment_hybrid_motif"/>
</dbReference>
<dbReference type="InterPro" id="IPR051602">
    <property type="entry name" value="ACC_Biotin_Carboxylase"/>
</dbReference>